<dbReference type="GO" id="GO:0003842">
    <property type="term" value="F:L-glutamate gamma-semialdehyde dehydrogenase activity"/>
    <property type="evidence" value="ECO:0007669"/>
    <property type="project" value="TreeGrafter"/>
</dbReference>
<reference evidence="4" key="1">
    <citation type="journal article" date="2023" name="Plant J.">
        <title>The genome of the king protea, Protea cynaroides.</title>
        <authorList>
            <person name="Chang J."/>
            <person name="Duong T.A."/>
            <person name="Schoeman C."/>
            <person name="Ma X."/>
            <person name="Roodt D."/>
            <person name="Barker N."/>
            <person name="Li Z."/>
            <person name="Van de Peer Y."/>
            <person name="Mizrachi E."/>
        </authorList>
    </citation>
    <scope>NUCLEOTIDE SEQUENCE</scope>
    <source>
        <tissue evidence="4">Young leaves</tissue>
    </source>
</reference>
<sequence>MGFSSMVLVSDDGGVLVLKASQKLQTSATSVHAGCDIGSMEQRFADPSEDRLLMPGEVSGQVAVMFSGYGSVAGSARMRAYVAEVPPRFDAEGKMLLGSILSKVAVGFQLMRLVSKVKNHAAKNDFSICRCCKGNGRRRSRDDACDVIMKDFFSVVKLVEAQGRNHALLHGEIAYCGPLLEGVLPLSHVGLPEVRTTIPVGVLGLSRVVNRMVILAAVDLKGHIKLEDAGFDGKVLGPDAQEVDYDALACDQVAYTCNGQRCSSQSLLLRHENWTKSSLVFKLKRRKLAMKRKLQDLTLGPILTVSDVNPYVADSQLGGEPKMEGMQVDLGKFLGFPYEDTCSATGNEYCVQSCVCKDMPTREIGRLGEVSETPNLLSHMIVGCDPLSHMGVNVGKRLMLLEL</sequence>
<dbReference type="GO" id="GO:0004029">
    <property type="term" value="F:aldehyde dehydrogenase (NAD+) activity"/>
    <property type="evidence" value="ECO:0007669"/>
    <property type="project" value="InterPro"/>
</dbReference>
<keyword evidence="3" id="KW-0520">NAD</keyword>
<keyword evidence="5" id="KW-1185">Reference proteome</keyword>
<dbReference type="InterPro" id="IPR044638">
    <property type="entry name" value="ALDH7A1-like"/>
</dbReference>
<proteinExistence type="inferred from homology"/>
<protein>
    <submittedName>
        <fullName evidence="4">Uncharacterized protein</fullName>
    </submittedName>
</protein>
<evidence type="ECO:0000256" key="2">
    <source>
        <dbReference type="ARBA" id="ARBA00023002"/>
    </source>
</evidence>
<evidence type="ECO:0000313" key="4">
    <source>
        <dbReference type="EMBL" id="KAJ4965789.1"/>
    </source>
</evidence>
<comment type="caution">
    <text evidence="4">The sequence shown here is derived from an EMBL/GenBank/DDBJ whole genome shotgun (WGS) entry which is preliminary data.</text>
</comment>
<dbReference type="PANTHER" id="PTHR43521:SF7">
    <property type="entry name" value="DELTA-1-PYRROLINE-5-CARBOXYLATE DEHYDROGENASE 12A1, MITOCHONDRIAL"/>
    <property type="match status" value="1"/>
</dbReference>
<gene>
    <name evidence="4" type="ORF">NE237_017638</name>
</gene>
<dbReference type="PANTHER" id="PTHR43521">
    <property type="entry name" value="ALPHA-AMINOADIPIC SEMIALDEHYDE DEHYDROGENASE"/>
    <property type="match status" value="1"/>
</dbReference>
<dbReference type="GO" id="GO:0010133">
    <property type="term" value="P:L-proline catabolic process to L-glutamate"/>
    <property type="evidence" value="ECO:0007669"/>
    <property type="project" value="TreeGrafter"/>
</dbReference>
<accession>A0A9Q0QNE9</accession>
<organism evidence="4 5">
    <name type="scientific">Protea cynaroides</name>
    <dbReference type="NCBI Taxonomy" id="273540"/>
    <lineage>
        <taxon>Eukaryota</taxon>
        <taxon>Viridiplantae</taxon>
        <taxon>Streptophyta</taxon>
        <taxon>Embryophyta</taxon>
        <taxon>Tracheophyta</taxon>
        <taxon>Spermatophyta</taxon>
        <taxon>Magnoliopsida</taxon>
        <taxon>Proteales</taxon>
        <taxon>Proteaceae</taxon>
        <taxon>Protea</taxon>
    </lineage>
</organism>
<dbReference type="GO" id="GO:0005739">
    <property type="term" value="C:mitochondrion"/>
    <property type="evidence" value="ECO:0007669"/>
    <property type="project" value="TreeGrafter"/>
</dbReference>
<evidence type="ECO:0000256" key="3">
    <source>
        <dbReference type="ARBA" id="ARBA00023027"/>
    </source>
</evidence>
<comment type="similarity">
    <text evidence="1">Belongs to the aldehyde dehydrogenase family.</text>
</comment>
<dbReference type="EMBL" id="JAMYWD010000007">
    <property type="protein sequence ID" value="KAJ4965789.1"/>
    <property type="molecule type" value="Genomic_DNA"/>
</dbReference>
<evidence type="ECO:0000313" key="5">
    <source>
        <dbReference type="Proteomes" id="UP001141806"/>
    </source>
</evidence>
<dbReference type="Proteomes" id="UP001141806">
    <property type="component" value="Unassembled WGS sequence"/>
</dbReference>
<keyword evidence="2" id="KW-0560">Oxidoreductase</keyword>
<name>A0A9Q0QNE9_9MAGN</name>
<evidence type="ECO:0000256" key="1">
    <source>
        <dbReference type="ARBA" id="ARBA00009986"/>
    </source>
</evidence>
<dbReference type="AlphaFoldDB" id="A0A9Q0QNE9"/>